<name>A0ABR2CV99_9ROSI</name>
<gene>
    <name evidence="2" type="ORF">V6N12_013786</name>
</gene>
<dbReference type="Proteomes" id="UP001472677">
    <property type="component" value="Unassembled WGS sequence"/>
</dbReference>
<protein>
    <submittedName>
        <fullName evidence="2">Uncharacterized protein</fullName>
    </submittedName>
</protein>
<keyword evidence="3" id="KW-1185">Reference proteome</keyword>
<reference evidence="2 3" key="1">
    <citation type="journal article" date="2024" name="G3 (Bethesda)">
        <title>Genome assembly of Hibiscus sabdariffa L. provides insights into metabolisms of medicinal natural products.</title>
        <authorList>
            <person name="Kim T."/>
        </authorList>
    </citation>
    <scope>NUCLEOTIDE SEQUENCE [LARGE SCALE GENOMIC DNA]</scope>
    <source>
        <strain evidence="2">TK-2024</strain>
        <tissue evidence="2">Old leaves</tissue>
    </source>
</reference>
<comment type="caution">
    <text evidence="2">The sequence shown here is derived from an EMBL/GenBank/DDBJ whole genome shotgun (WGS) entry which is preliminary data.</text>
</comment>
<feature type="region of interest" description="Disordered" evidence="1">
    <location>
        <begin position="600"/>
        <end position="667"/>
    </location>
</feature>
<feature type="compositionally biased region" description="Polar residues" evidence="1">
    <location>
        <begin position="837"/>
        <end position="858"/>
    </location>
</feature>
<sequence>MAFFLSIFLSTFLLPPLWILFLGIIANDSLWPGLRSFSAVDSFPFSPLFCVLFCGCDRLVYRVPAKAVFCARAATSLVCRDLIPSGLSLRVYLFGRRLWTVQGPGVSVLWVSRPPVASSRQGPGVSVLWVSRPPVASSRQAGSALVGRAFPKSQLALAPPPWRRWPPWVPLSLILSSLYCFFSVLFSKIDFCFPSWQAVASSWPGFVSRISGLRAARRVHATLRSGNGSPFLLDRTSVSAPNSWRTARTIGSGSRLAPDPLDGPTHAWIRNRCSCSWISHIGHSISSGSRLAPDPLDGPTHAWIRNRCSCSWISHIGHSLRAHDVGPVPFFGLPLMSALSVGSSLSPGRVEAVVIHSSCAWISRIGLLSRAHDAGPVPFFGLLLILVHFVGSSLSTDLAVVGVTHPILLGLCRLKAINISPAWAVFPSAWTNRPFVWGVLEAWANAPYGVDPFLGIGLLSLLISQRFCFWVLFRNIWVTFRRIWTQLSCPPTPYPVAWLSYAWLSSQVTYAPPILFLAFLLFLTSCRYLPPSPSLSLFPLALCNYLKAALIPLDCINNFQHSFLHRFPSLVLSCTMDPELLHAMDNLHFTAEEAETVIPDGLSDEEDSGSWLSQQPRPGPRRRTRIEYFTEPAVSSIESPPSNPPAPVEATAPTSHAPAATGSDPGGAVMAEVAEASPPGVNIVPGLPATTPMANTTVIPPETAVENGGTQTVDATAVSFDSSSRTDSVAVGPGSSPQANNGSWPALVAVDPGLSAQAVASSIVLQQSAGNVVIEGAPLADSFSIPQQVKPDGKHTLVVRSQSTVMVNATSPTRISKRALQGKYEVRTPIQPKRSRLCSSSGSEYKNAGMSSLNSSTEVAEVAGQLRRAS</sequence>
<dbReference type="EMBL" id="JBBPBM010000042">
    <property type="protein sequence ID" value="KAK8523701.1"/>
    <property type="molecule type" value="Genomic_DNA"/>
</dbReference>
<evidence type="ECO:0000313" key="2">
    <source>
        <dbReference type="EMBL" id="KAK8523701.1"/>
    </source>
</evidence>
<organism evidence="2 3">
    <name type="scientific">Hibiscus sabdariffa</name>
    <name type="common">roselle</name>
    <dbReference type="NCBI Taxonomy" id="183260"/>
    <lineage>
        <taxon>Eukaryota</taxon>
        <taxon>Viridiplantae</taxon>
        <taxon>Streptophyta</taxon>
        <taxon>Embryophyta</taxon>
        <taxon>Tracheophyta</taxon>
        <taxon>Spermatophyta</taxon>
        <taxon>Magnoliopsida</taxon>
        <taxon>eudicotyledons</taxon>
        <taxon>Gunneridae</taxon>
        <taxon>Pentapetalae</taxon>
        <taxon>rosids</taxon>
        <taxon>malvids</taxon>
        <taxon>Malvales</taxon>
        <taxon>Malvaceae</taxon>
        <taxon>Malvoideae</taxon>
        <taxon>Hibiscus</taxon>
    </lineage>
</organism>
<feature type="compositionally biased region" description="Low complexity" evidence="1">
    <location>
        <begin position="650"/>
        <end position="661"/>
    </location>
</feature>
<proteinExistence type="predicted"/>
<feature type="region of interest" description="Disordered" evidence="1">
    <location>
        <begin position="830"/>
        <end position="870"/>
    </location>
</feature>
<evidence type="ECO:0000256" key="1">
    <source>
        <dbReference type="SAM" id="MobiDB-lite"/>
    </source>
</evidence>
<accession>A0ABR2CV99</accession>
<evidence type="ECO:0000313" key="3">
    <source>
        <dbReference type="Proteomes" id="UP001472677"/>
    </source>
</evidence>